<dbReference type="AlphaFoldDB" id="A0A3M7PLQ8"/>
<keyword evidence="1" id="KW-0732">Signal</keyword>
<comment type="caution">
    <text evidence="3">The sequence shown here is derived from an EMBL/GenBank/DDBJ whole genome shotgun (WGS) entry which is preliminary data.</text>
</comment>
<evidence type="ECO:0000313" key="2">
    <source>
        <dbReference type="EMBL" id="RMZ98381.1"/>
    </source>
</evidence>
<protein>
    <submittedName>
        <fullName evidence="3">Uncharacterized protein</fullName>
    </submittedName>
</protein>
<dbReference type="EMBL" id="REGN01009950">
    <property type="protein sequence ID" value="RNA00043.1"/>
    <property type="molecule type" value="Genomic_DNA"/>
</dbReference>
<feature type="chain" id="PRO_5033385530" evidence="1">
    <location>
        <begin position="21"/>
        <end position="61"/>
    </location>
</feature>
<accession>A0A3M7PLQ8</accession>
<name>A0A3M7PLQ8_BRAPC</name>
<reference evidence="3 4" key="1">
    <citation type="journal article" date="2018" name="Sci. Rep.">
        <title>Genomic signatures of local adaptation to the degree of environmental predictability in rotifers.</title>
        <authorList>
            <person name="Franch-Gras L."/>
            <person name="Hahn C."/>
            <person name="Garcia-Roger E.M."/>
            <person name="Carmona M.J."/>
            <person name="Serra M."/>
            <person name="Gomez A."/>
        </authorList>
    </citation>
    <scope>NUCLEOTIDE SEQUENCE [LARGE SCALE GENOMIC DNA]</scope>
    <source>
        <strain evidence="3">HYR1</strain>
    </source>
</reference>
<evidence type="ECO:0000256" key="1">
    <source>
        <dbReference type="SAM" id="SignalP"/>
    </source>
</evidence>
<dbReference type="InterPro" id="IPR045860">
    <property type="entry name" value="Snake_toxin-like_sf"/>
</dbReference>
<proteinExistence type="predicted"/>
<feature type="signal peptide" evidence="1">
    <location>
        <begin position="1"/>
        <end position="20"/>
    </location>
</feature>
<evidence type="ECO:0000313" key="4">
    <source>
        <dbReference type="Proteomes" id="UP000276133"/>
    </source>
</evidence>
<gene>
    <name evidence="2" type="ORF">BpHYR1_001515</name>
    <name evidence="3" type="ORF">BpHYR1_025388</name>
</gene>
<evidence type="ECO:0000313" key="3">
    <source>
        <dbReference type="EMBL" id="RNA00043.1"/>
    </source>
</evidence>
<organism evidence="3 4">
    <name type="scientific">Brachionus plicatilis</name>
    <name type="common">Marine rotifer</name>
    <name type="synonym">Brachionus muelleri</name>
    <dbReference type="NCBI Taxonomy" id="10195"/>
    <lineage>
        <taxon>Eukaryota</taxon>
        <taxon>Metazoa</taxon>
        <taxon>Spiralia</taxon>
        <taxon>Gnathifera</taxon>
        <taxon>Rotifera</taxon>
        <taxon>Eurotatoria</taxon>
        <taxon>Monogononta</taxon>
        <taxon>Pseudotrocha</taxon>
        <taxon>Ploima</taxon>
        <taxon>Brachionidae</taxon>
        <taxon>Brachionus</taxon>
    </lineage>
</organism>
<keyword evidence="4" id="KW-1185">Reference proteome</keyword>
<sequence length="61" mass="6719">MLLIVLFIPVFLNLIPSTNGLKCYVCNGCSTAESLTDCPSGQNYCLLSNHIIFIISFKGMF</sequence>
<dbReference type="EMBL" id="REGN01010807">
    <property type="protein sequence ID" value="RMZ98381.1"/>
    <property type="molecule type" value="Genomic_DNA"/>
</dbReference>
<dbReference type="Proteomes" id="UP000276133">
    <property type="component" value="Unassembled WGS sequence"/>
</dbReference>
<dbReference type="SUPFAM" id="SSF57302">
    <property type="entry name" value="Snake toxin-like"/>
    <property type="match status" value="1"/>
</dbReference>